<dbReference type="InterPro" id="IPR050127">
    <property type="entry name" value="Serine_Proteases_S1"/>
</dbReference>
<dbReference type="PROSITE" id="PS00135">
    <property type="entry name" value="TRYPSIN_SER"/>
    <property type="match status" value="2"/>
</dbReference>
<dbReference type="InterPro" id="IPR043504">
    <property type="entry name" value="Peptidase_S1_PA_chymotrypsin"/>
</dbReference>
<dbReference type="PROSITE" id="PS00134">
    <property type="entry name" value="TRYPSIN_HIS"/>
    <property type="match status" value="2"/>
</dbReference>
<dbReference type="PRINTS" id="PR00722">
    <property type="entry name" value="CHYMOTRYPSIN"/>
</dbReference>
<evidence type="ECO:0000256" key="5">
    <source>
        <dbReference type="ARBA" id="ARBA00022825"/>
    </source>
</evidence>
<dbReference type="FunFam" id="2.40.10.10:FF:000068">
    <property type="entry name" value="transmembrane protease serine 2"/>
    <property type="match status" value="2"/>
</dbReference>
<dbReference type="SUPFAM" id="SSF50494">
    <property type="entry name" value="Trypsin-like serine proteases"/>
    <property type="match status" value="2"/>
</dbReference>
<dbReference type="PANTHER" id="PTHR24264:SF65">
    <property type="entry name" value="SRCR DOMAIN-CONTAINING PROTEIN"/>
    <property type="match status" value="1"/>
</dbReference>
<dbReference type="FunFam" id="2.40.10.10:FF:000036">
    <property type="entry name" value="Trypsin beta"/>
    <property type="match status" value="2"/>
</dbReference>
<evidence type="ECO:0000256" key="6">
    <source>
        <dbReference type="ARBA" id="ARBA00023157"/>
    </source>
</evidence>
<dbReference type="GO" id="GO:0005615">
    <property type="term" value="C:extracellular space"/>
    <property type="evidence" value="ECO:0007669"/>
    <property type="project" value="TreeGrafter"/>
</dbReference>
<dbReference type="SMART" id="SM00020">
    <property type="entry name" value="Tryp_SPc"/>
    <property type="match status" value="2"/>
</dbReference>
<proteinExistence type="predicted"/>
<sequence length="534" mass="57573">MEALDETSIKHSGFIQLTPHFEMDSKLIVVFALLAVAFAEKPYLGFRMHFPISSQVVGGSDAPKGGYPYIVSLQWGQTKNSASHFCAGSILNSQWIVTAAHCTQAVPSYGVFLIKAGKHNIKTSENNEQVIEVNNYIEHEQYRGGVGPYDIALIKLKSPLTLTNDVQTIELAEAESDPTGNAFLAGWGSTSRTRNPRYPDILQHAQLEYVDRTTCHEAVRRLTGSSPVHETNVCTGPLNGEKSACSGDSGGPLISRNGNKPVLTGIVSWGIIPCEKPYLGFRMRFPINPQIVGGSKAPQGAYPYIVSLQWGPTKETASHFCAGSILNSQWIITAAHCIQAVPNYGVLLIKAGKNKLSVVESTEQAIEAEKSIPNEQYQGGVGPYDIGMIKLKGSLKFTKEVQPIELLNAEDEPTGDAALCGWGSTEDTFPGLPDDLQHIKLMFVDRVTCHKNVERLTGYSPVHETNVCTGPLTGGISACSGDSGGPLIKRYGNKPVLAGVVSWGIIPCGTVGAPSVYAKVSKFNTWIEKNVASN</sequence>
<dbReference type="GO" id="GO:0006508">
    <property type="term" value="P:proteolysis"/>
    <property type="evidence" value="ECO:0007669"/>
    <property type="project" value="UniProtKB-KW"/>
</dbReference>
<dbReference type="OrthoDB" id="10061449at2759"/>
<keyword evidence="10" id="KW-1185">Reference proteome</keyword>
<dbReference type="Gene3D" id="2.40.10.10">
    <property type="entry name" value="Trypsin-like serine proteases"/>
    <property type="match status" value="2"/>
</dbReference>
<evidence type="ECO:0000256" key="4">
    <source>
        <dbReference type="ARBA" id="ARBA00022801"/>
    </source>
</evidence>
<evidence type="ECO:0000313" key="10">
    <source>
        <dbReference type="Proteomes" id="UP000053097"/>
    </source>
</evidence>
<dbReference type="Pfam" id="PF00089">
    <property type="entry name" value="Trypsin"/>
    <property type="match status" value="2"/>
</dbReference>
<organism evidence="9 10">
    <name type="scientific">Ooceraea biroi</name>
    <name type="common">Clonal raider ant</name>
    <name type="synonym">Cerapachys biroi</name>
    <dbReference type="NCBI Taxonomy" id="2015173"/>
    <lineage>
        <taxon>Eukaryota</taxon>
        <taxon>Metazoa</taxon>
        <taxon>Ecdysozoa</taxon>
        <taxon>Arthropoda</taxon>
        <taxon>Hexapoda</taxon>
        <taxon>Insecta</taxon>
        <taxon>Pterygota</taxon>
        <taxon>Neoptera</taxon>
        <taxon>Endopterygota</taxon>
        <taxon>Hymenoptera</taxon>
        <taxon>Apocrita</taxon>
        <taxon>Aculeata</taxon>
        <taxon>Formicoidea</taxon>
        <taxon>Formicidae</taxon>
        <taxon>Dorylinae</taxon>
        <taxon>Ooceraea</taxon>
    </lineage>
</organism>
<reference evidence="9 10" key="1">
    <citation type="journal article" date="2014" name="Curr. Biol.">
        <title>The genome of the clonal raider ant Cerapachys biroi.</title>
        <authorList>
            <person name="Oxley P.R."/>
            <person name="Ji L."/>
            <person name="Fetter-Pruneda I."/>
            <person name="McKenzie S.K."/>
            <person name="Li C."/>
            <person name="Hu H."/>
            <person name="Zhang G."/>
            <person name="Kronauer D.J."/>
        </authorList>
    </citation>
    <scope>NUCLEOTIDE SEQUENCE [LARGE SCALE GENOMIC DNA]</scope>
</reference>
<dbReference type="GO" id="GO:0004252">
    <property type="term" value="F:serine-type endopeptidase activity"/>
    <property type="evidence" value="ECO:0007669"/>
    <property type="project" value="InterPro"/>
</dbReference>
<dbReference type="CDD" id="cd00190">
    <property type="entry name" value="Tryp_SPc"/>
    <property type="match status" value="2"/>
</dbReference>
<dbReference type="InterPro" id="IPR018114">
    <property type="entry name" value="TRYPSIN_HIS"/>
</dbReference>
<accession>A0A026WJK5</accession>
<dbReference type="EMBL" id="KK107213">
    <property type="protein sequence ID" value="EZA55304.1"/>
    <property type="molecule type" value="Genomic_DNA"/>
</dbReference>
<dbReference type="InterPro" id="IPR009003">
    <property type="entry name" value="Peptidase_S1_PA"/>
</dbReference>
<keyword evidence="5 7" id="KW-0720">Serine protease</keyword>
<evidence type="ECO:0000259" key="8">
    <source>
        <dbReference type="PROSITE" id="PS50240"/>
    </source>
</evidence>
<keyword evidence="6" id="KW-1015">Disulfide bond</keyword>
<evidence type="ECO:0000256" key="2">
    <source>
        <dbReference type="ARBA" id="ARBA00022525"/>
    </source>
</evidence>
<keyword evidence="4 7" id="KW-0378">Hydrolase</keyword>
<evidence type="ECO:0000313" key="9">
    <source>
        <dbReference type="EMBL" id="EZA55304.1"/>
    </source>
</evidence>
<evidence type="ECO:0000256" key="7">
    <source>
        <dbReference type="RuleBase" id="RU363034"/>
    </source>
</evidence>
<comment type="subcellular location">
    <subcellularLocation>
        <location evidence="1">Secreted</location>
        <location evidence="1">Extracellular space</location>
    </subcellularLocation>
</comment>
<keyword evidence="3 7" id="KW-0645">Protease</keyword>
<evidence type="ECO:0000256" key="1">
    <source>
        <dbReference type="ARBA" id="ARBA00004239"/>
    </source>
</evidence>
<protein>
    <submittedName>
        <fullName evidence="9">Trypsin-1</fullName>
    </submittedName>
</protein>
<dbReference type="PANTHER" id="PTHR24264">
    <property type="entry name" value="TRYPSIN-RELATED"/>
    <property type="match status" value="1"/>
</dbReference>
<gene>
    <name evidence="9" type="ORF">X777_04858</name>
</gene>
<feature type="domain" description="Peptidase S1" evidence="8">
    <location>
        <begin position="56"/>
        <end position="532"/>
    </location>
</feature>
<dbReference type="InterPro" id="IPR001314">
    <property type="entry name" value="Peptidase_S1A"/>
</dbReference>
<dbReference type="InterPro" id="IPR001254">
    <property type="entry name" value="Trypsin_dom"/>
</dbReference>
<name>A0A026WJK5_OOCBI</name>
<evidence type="ECO:0000256" key="3">
    <source>
        <dbReference type="ARBA" id="ARBA00022670"/>
    </source>
</evidence>
<keyword evidence="2" id="KW-0964">Secreted</keyword>
<dbReference type="PROSITE" id="PS50240">
    <property type="entry name" value="TRYPSIN_DOM"/>
    <property type="match status" value="1"/>
</dbReference>
<dbReference type="OMA" id="CVHPETI"/>
<dbReference type="AlphaFoldDB" id="A0A026WJK5"/>
<dbReference type="InterPro" id="IPR033116">
    <property type="entry name" value="TRYPSIN_SER"/>
</dbReference>
<dbReference type="Proteomes" id="UP000053097">
    <property type="component" value="Unassembled WGS sequence"/>
</dbReference>